<dbReference type="InterPro" id="IPR050224">
    <property type="entry name" value="TALE_homeobox"/>
</dbReference>
<evidence type="ECO:0000256" key="6">
    <source>
        <dbReference type="ARBA" id="ARBA00023163"/>
    </source>
</evidence>
<dbReference type="GO" id="GO:0006355">
    <property type="term" value="P:regulation of DNA-templated transcription"/>
    <property type="evidence" value="ECO:0007669"/>
    <property type="project" value="InterPro"/>
</dbReference>
<comment type="caution">
    <text evidence="11">The sequence shown here is derived from an EMBL/GenBank/DDBJ whole genome shotgun (WGS) entry which is preliminary data.</text>
</comment>
<dbReference type="Pfam" id="PF05920">
    <property type="entry name" value="Homeobox_KN"/>
    <property type="match status" value="1"/>
</dbReference>
<evidence type="ECO:0000256" key="5">
    <source>
        <dbReference type="ARBA" id="ARBA00023155"/>
    </source>
</evidence>
<evidence type="ECO:0000313" key="11">
    <source>
        <dbReference type="EMBL" id="KAF8396552.1"/>
    </source>
</evidence>
<keyword evidence="7 8" id="KW-0539">Nucleus</keyword>
<evidence type="ECO:0000256" key="9">
    <source>
        <dbReference type="SAM" id="MobiDB-lite"/>
    </source>
</evidence>
<comment type="similarity">
    <text evidence="2">Belongs to the TALE/BELL homeobox family.</text>
</comment>
<protein>
    <recommendedName>
        <fullName evidence="10">Homeobox domain-containing protein</fullName>
    </recommendedName>
</protein>
<evidence type="ECO:0000259" key="10">
    <source>
        <dbReference type="PROSITE" id="PS50071"/>
    </source>
</evidence>
<dbReference type="FunFam" id="1.10.10.60:FF:000117">
    <property type="entry name" value="BEL1-like homeodomain protein 9"/>
    <property type="match status" value="1"/>
</dbReference>
<dbReference type="CDD" id="cd00086">
    <property type="entry name" value="homeodomain"/>
    <property type="match status" value="1"/>
</dbReference>
<gene>
    <name evidence="11" type="ORF">HHK36_018176</name>
</gene>
<dbReference type="GO" id="GO:0003677">
    <property type="term" value="F:DNA binding"/>
    <property type="evidence" value="ECO:0007669"/>
    <property type="project" value="UniProtKB-UniRule"/>
</dbReference>
<dbReference type="PANTHER" id="PTHR11850">
    <property type="entry name" value="HOMEOBOX PROTEIN TRANSCRIPTION FACTORS"/>
    <property type="match status" value="1"/>
</dbReference>
<dbReference type="InterPro" id="IPR009057">
    <property type="entry name" value="Homeodomain-like_sf"/>
</dbReference>
<dbReference type="InterPro" id="IPR001356">
    <property type="entry name" value="HD"/>
</dbReference>
<evidence type="ECO:0000256" key="7">
    <source>
        <dbReference type="ARBA" id="ARBA00023242"/>
    </source>
</evidence>
<dbReference type="SMART" id="SM00574">
    <property type="entry name" value="POX"/>
    <property type="match status" value="1"/>
</dbReference>
<dbReference type="EMBL" id="JABCRI010000012">
    <property type="protein sequence ID" value="KAF8396552.1"/>
    <property type="molecule type" value="Genomic_DNA"/>
</dbReference>
<feature type="region of interest" description="Disordered" evidence="9">
    <location>
        <begin position="562"/>
        <end position="582"/>
    </location>
</feature>
<comment type="subcellular location">
    <subcellularLocation>
        <location evidence="1 8">Nucleus</location>
    </subcellularLocation>
</comment>
<accession>A0A834YYA9</accession>
<feature type="compositionally biased region" description="Polar residues" evidence="9">
    <location>
        <begin position="729"/>
        <end position="744"/>
    </location>
</feature>
<feature type="compositionally biased region" description="Polar residues" evidence="9">
    <location>
        <begin position="567"/>
        <end position="582"/>
    </location>
</feature>
<dbReference type="InterPro" id="IPR008422">
    <property type="entry name" value="KN_HD"/>
</dbReference>
<feature type="domain" description="Homeobox" evidence="10">
    <location>
        <begin position="609"/>
        <end position="672"/>
    </location>
</feature>
<dbReference type="AlphaFoldDB" id="A0A834YYA9"/>
<feature type="region of interest" description="Disordered" evidence="9">
    <location>
        <begin position="16"/>
        <end position="39"/>
    </location>
</feature>
<dbReference type="SUPFAM" id="SSF46689">
    <property type="entry name" value="Homeodomain-like"/>
    <property type="match status" value="1"/>
</dbReference>
<dbReference type="PROSITE" id="PS50071">
    <property type="entry name" value="HOMEOBOX_2"/>
    <property type="match status" value="1"/>
</dbReference>
<dbReference type="OMA" id="CINVTSM"/>
<dbReference type="InterPro" id="IPR006563">
    <property type="entry name" value="POX_dom"/>
</dbReference>
<evidence type="ECO:0000256" key="4">
    <source>
        <dbReference type="ARBA" id="ARBA00023125"/>
    </source>
</evidence>
<name>A0A834YYA9_TETSI</name>
<keyword evidence="3" id="KW-0805">Transcription regulation</keyword>
<feature type="DNA-binding region" description="Homeobox" evidence="8">
    <location>
        <begin position="611"/>
        <end position="673"/>
    </location>
</feature>
<organism evidence="11 12">
    <name type="scientific">Tetracentron sinense</name>
    <name type="common">Spur-leaf</name>
    <dbReference type="NCBI Taxonomy" id="13715"/>
    <lineage>
        <taxon>Eukaryota</taxon>
        <taxon>Viridiplantae</taxon>
        <taxon>Streptophyta</taxon>
        <taxon>Embryophyta</taxon>
        <taxon>Tracheophyta</taxon>
        <taxon>Spermatophyta</taxon>
        <taxon>Magnoliopsida</taxon>
        <taxon>Trochodendrales</taxon>
        <taxon>Trochodendraceae</taxon>
        <taxon>Tetracentron</taxon>
    </lineage>
</organism>
<keyword evidence="12" id="KW-1185">Reference proteome</keyword>
<keyword evidence="5 8" id="KW-0371">Homeobox</keyword>
<evidence type="ECO:0000313" key="12">
    <source>
        <dbReference type="Proteomes" id="UP000655225"/>
    </source>
</evidence>
<keyword evidence="6" id="KW-0804">Transcription</keyword>
<evidence type="ECO:0000256" key="8">
    <source>
        <dbReference type="PROSITE-ProRule" id="PRU00108"/>
    </source>
</evidence>
<dbReference type="OrthoDB" id="10056939at2759"/>
<dbReference type="Proteomes" id="UP000655225">
    <property type="component" value="Unassembled WGS sequence"/>
</dbReference>
<feature type="region of interest" description="Disordered" evidence="9">
    <location>
        <begin position="682"/>
        <end position="753"/>
    </location>
</feature>
<dbReference type="Gene3D" id="1.10.10.60">
    <property type="entry name" value="Homeodomain-like"/>
    <property type="match status" value="1"/>
</dbReference>
<dbReference type="GO" id="GO:0005634">
    <property type="term" value="C:nucleus"/>
    <property type="evidence" value="ECO:0007669"/>
    <property type="project" value="UniProtKB-SubCell"/>
</dbReference>
<evidence type="ECO:0000256" key="3">
    <source>
        <dbReference type="ARBA" id="ARBA00023015"/>
    </source>
</evidence>
<evidence type="ECO:0000256" key="2">
    <source>
        <dbReference type="ARBA" id="ARBA00006454"/>
    </source>
</evidence>
<evidence type="ECO:0000256" key="1">
    <source>
        <dbReference type="ARBA" id="ARBA00004123"/>
    </source>
</evidence>
<dbReference type="SMART" id="SM00389">
    <property type="entry name" value="HOX"/>
    <property type="match status" value="1"/>
</dbReference>
<reference evidence="11 12" key="1">
    <citation type="submission" date="2020-04" db="EMBL/GenBank/DDBJ databases">
        <title>Plant Genome Project.</title>
        <authorList>
            <person name="Zhang R.-G."/>
        </authorList>
    </citation>
    <scope>NUCLEOTIDE SEQUENCE [LARGE SCALE GENOMIC DNA]</scope>
    <source>
        <strain evidence="11">YNK0</strain>
        <tissue evidence="11">Leaf</tissue>
    </source>
</reference>
<dbReference type="Pfam" id="PF07526">
    <property type="entry name" value="POX"/>
    <property type="match status" value="1"/>
</dbReference>
<proteinExistence type="inferred from homology"/>
<sequence length="826" mass="90280">MSERFESGFLNQTTTSLDNSSFGMNNFKPGSHVTQQSRGDKLRVQQSSIPAHHLEDLPKNLEQLPADLNQVRNVRNCYSLYDPTMFSSEMLNFSTNNDVLLAHKDVILDLQGSDAGRHGRSAGAEDVSFTYSSHSNSSNLNPSAKARDSQNASCDWIVNCVNGSASTGYNGYQDVQSSLINPSSESSSQNSQKQYVEMHFSSPSFHQNTLQEVVSSSTMGSHGFEMASLVQQNIRETGHGSWVDSGNELVLLPTYGNQSSASSLNNAATWVHKPIEGSHQLSGELNFVANKSERDLSAVASDSRVQGLSLSLSSHLPSEIHVAQISGNFGSEDLQSRTGTFIGPQDSKHNKPGYVCSNSKSSVGNNGYGNPIQNTVGFSMNSHQNTGPHGPFTGYATILKSSKFLKPAQRLLDDICGVTSPKFVKTCEISERGSGDVSISGDTVNAENEIGGKDGNSGASSCTFYSSNEALGDGGVGSGSCESNQLEYQQKKAKLLYMQDEACRRYKLYHQQMQMVVSSFESVAGLSNSSPYTSLALKTASRQFRCLKSAISDQLRQVSKALGEDLSSPTTGTSSNKGDTTTPRLNFIDQSFWQHKPGEESLGFLEPQRHVWKPQRGLPDRSVAVLRAWLFEHFLHPYPTDTDKHMLATQTGLSRNQVSNWFINARVRIWKPMVEEIHKLETQGSAKMDLDSSNNGRKPTSDSGSGPTGDDQSSNKLTVDTMSCPGAGSRTNAEGGQCAKQWNIQEKRSRVESQIPTPLDSSFMDFVPHHQSQSGVEVEWLGAVSLTLGLRHNTETQQQQQPQQQQQQQEHQLRHLGGQIIHDLAD</sequence>
<feature type="compositionally biased region" description="Polar residues" evidence="9">
    <location>
        <begin position="691"/>
        <end position="721"/>
    </location>
</feature>
<keyword evidence="4 8" id="KW-0238">DNA-binding</keyword>